<protein>
    <submittedName>
        <fullName evidence="2">Putative glutathione s-transferase c-terminal domain-containing-containing protein</fullName>
    </submittedName>
</protein>
<dbReference type="PANTHER" id="PTHR13369:SF0">
    <property type="entry name" value="GLUTATHIONE S-TRANSFERASE C-TERMINAL DOMAIN-CONTAINING PROTEIN"/>
    <property type="match status" value="1"/>
</dbReference>
<dbReference type="PANTHER" id="PTHR13369">
    <property type="match status" value="1"/>
</dbReference>
<dbReference type="Gene3D" id="1.20.1050.10">
    <property type="match status" value="1"/>
</dbReference>
<name>A0A6M2DE72_XENCH</name>
<reference evidence="2" key="1">
    <citation type="submission" date="2020-03" db="EMBL/GenBank/DDBJ databases">
        <title>Transcriptomic Profiling of the Digestive Tract of the Rat Flea, Xenopsylla cheopis, Following Blood Feeding and Infection with Yersinia pestis.</title>
        <authorList>
            <person name="Bland D.M."/>
            <person name="Martens C.A."/>
            <person name="Virtaneva K."/>
            <person name="Kanakabandi K."/>
            <person name="Long D."/>
            <person name="Rosenke R."/>
            <person name="Saturday G.A."/>
            <person name="Hoyt F.H."/>
            <person name="Bruno D.P."/>
            <person name="Ribeiro J.M.C."/>
            <person name="Hinnebusch J."/>
        </authorList>
    </citation>
    <scope>NUCLEOTIDE SEQUENCE</scope>
</reference>
<dbReference type="InterPro" id="IPR025714">
    <property type="entry name" value="Methyltranfer_dom"/>
</dbReference>
<dbReference type="EMBL" id="GIIL01000829">
    <property type="protein sequence ID" value="NOV44555.1"/>
    <property type="molecule type" value="Transcribed_RNA"/>
</dbReference>
<organism evidence="2">
    <name type="scientific">Xenopsylla cheopis</name>
    <name type="common">Oriental rat flea</name>
    <name type="synonym">Pulex cheopis</name>
    <dbReference type="NCBI Taxonomy" id="163159"/>
    <lineage>
        <taxon>Eukaryota</taxon>
        <taxon>Metazoa</taxon>
        <taxon>Ecdysozoa</taxon>
        <taxon>Arthropoda</taxon>
        <taxon>Hexapoda</taxon>
        <taxon>Insecta</taxon>
        <taxon>Pterygota</taxon>
        <taxon>Neoptera</taxon>
        <taxon>Endopterygota</taxon>
        <taxon>Siphonaptera</taxon>
        <taxon>Pulicidae</taxon>
        <taxon>Xenopsyllinae</taxon>
        <taxon>Xenopsylla</taxon>
    </lineage>
</organism>
<dbReference type="GO" id="GO:0016740">
    <property type="term" value="F:transferase activity"/>
    <property type="evidence" value="ECO:0007669"/>
    <property type="project" value="UniProtKB-KW"/>
</dbReference>
<dbReference type="FunFam" id="3.40.50.150:FF:000725">
    <property type="entry name" value="Glutathione S-transferase, C-terminal domain-containing"/>
    <property type="match status" value="1"/>
</dbReference>
<dbReference type="Pfam" id="PF13679">
    <property type="entry name" value="Methyltransf_32"/>
    <property type="match status" value="1"/>
</dbReference>
<sequence length="593" mass="68473">MAALYIQVFVRVIEHGEFTYHVSLESVISLFTYRYCKSNITLYFVKCDYNALDLSFEIKLLNLKFNWLNMDSLPQITKSCTLPVITISSNFVISGLCSVSRQIIMLSQQFNYQENTIKLLGFRNACLISPNETSMWTKFCEIDIEHALKLIITKHHTEETFLIPVDIARFENHLGQPVRIHNVYKLAHNLIKKKKKLSESSSTKDSLKCASDMPNDSLIRTSEYFPVKYIYAEGMDLTLSDIILFPCFYICFKYLNQNEFSEKIPLITKWYKQISTERCEVFLNTIDFLDIKQNFFEYKNIITPHVEGYSLYKSNPKHYKCRTKNYTRQNDIDNVLQLLTKISLEFKNSLDQLILTKAVNWNSLPFDALPEGGNLPEKRQIRKRQQLENLTRVVIQLANPGDHIVDFCSGSGHLGIIIAFLLPQCQIYLLENKEESINRAKLRVSKLGLKNVSFLQCNLDFFRGSFEIGVSLHACGVATDLVMRHCIKRKAKFVCCPCCYGKVQICHHLSYPRSQIFQKLLQLQEYLVLGHGADQTHDINNIKTAQGEICMNFIDTDRLLYAKEHGYDVVLQKLDPPTCTPKNNLLVGVFSKL</sequence>
<dbReference type="Gene3D" id="3.40.50.150">
    <property type="entry name" value="Vaccinia Virus protein VP39"/>
    <property type="match status" value="1"/>
</dbReference>
<feature type="domain" description="Methyltransferase" evidence="1">
    <location>
        <begin position="382"/>
        <end position="504"/>
    </location>
</feature>
<dbReference type="InterPro" id="IPR029063">
    <property type="entry name" value="SAM-dependent_MTases_sf"/>
</dbReference>
<keyword evidence="2" id="KW-0808">Transferase</keyword>
<dbReference type="GO" id="GO:0005737">
    <property type="term" value="C:cytoplasm"/>
    <property type="evidence" value="ECO:0007669"/>
    <property type="project" value="TreeGrafter"/>
</dbReference>
<proteinExistence type="predicted"/>
<evidence type="ECO:0000259" key="1">
    <source>
        <dbReference type="Pfam" id="PF13679"/>
    </source>
</evidence>
<dbReference type="AlphaFoldDB" id="A0A6M2DE72"/>
<dbReference type="SUPFAM" id="SSF53335">
    <property type="entry name" value="S-adenosyl-L-methionine-dependent methyltransferases"/>
    <property type="match status" value="1"/>
</dbReference>
<accession>A0A6M2DE72</accession>
<evidence type="ECO:0000313" key="2">
    <source>
        <dbReference type="EMBL" id="NOV44555.1"/>
    </source>
</evidence>